<evidence type="ECO:0008006" key="4">
    <source>
        <dbReference type="Google" id="ProtNLM"/>
    </source>
</evidence>
<dbReference type="RefSeq" id="WP_354298492.1">
    <property type="nucleotide sequence ID" value="NZ_JBEPLU010000004.1"/>
</dbReference>
<evidence type="ECO:0000313" key="3">
    <source>
        <dbReference type="Proteomes" id="UP001549110"/>
    </source>
</evidence>
<feature type="chain" id="PRO_5045846803" description="TonB C-terminal domain-containing protein" evidence="1">
    <location>
        <begin position="21"/>
        <end position="90"/>
    </location>
</feature>
<dbReference type="EMBL" id="JBEPLU010000004">
    <property type="protein sequence ID" value="MET3528625.1"/>
    <property type="molecule type" value="Genomic_DNA"/>
</dbReference>
<feature type="signal peptide" evidence="1">
    <location>
        <begin position="1"/>
        <end position="20"/>
    </location>
</feature>
<evidence type="ECO:0000313" key="2">
    <source>
        <dbReference type="EMBL" id="MET3528625.1"/>
    </source>
</evidence>
<gene>
    <name evidence="2" type="ORF">ABID41_003767</name>
</gene>
<protein>
    <recommendedName>
        <fullName evidence="4">TonB C-terminal domain-containing protein</fullName>
    </recommendedName>
</protein>
<comment type="caution">
    <text evidence="2">The sequence shown here is derived from an EMBL/GenBank/DDBJ whole genome shotgun (WGS) entry which is preliminary data.</text>
</comment>
<reference evidence="2 3" key="1">
    <citation type="submission" date="2024-06" db="EMBL/GenBank/DDBJ databases">
        <title>Genomic Encyclopedia of Type Strains, Phase IV (KMG-IV): sequencing the most valuable type-strain genomes for metagenomic binning, comparative biology and taxonomic classification.</title>
        <authorList>
            <person name="Goeker M."/>
        </authorList>
    </citation>
    <scope>NUCLEOTIDE SEQUENCE [LARGE SCALE GENOMIC DNA]</scope>
    <source>
        <strain evidence="2 3">DSM 17809</strain>
    </source>
</reference>
<evidence type="ECO:0000256" key="1">
    <source>
        <dbReference type="SAM" id="SignalP"/>
    </source>
</evidence>
<keyword evidence="1" id="KW-0732">Signal</keyword>
<organism evidence="2 3">
    <name type="scientific">Phenylobacterium koreense</name>
    <dbReference type="NCBI Taxonomy" id="266125"/>
    <lineage>
        <taxon>Bacteria</taxon>
        <taxon>Pseudomonadati</taxon>
        <taxon>Pseudomonadota</taxon>
        <taxon>Alphaproteobacteria</taxon>
        <taxon>Caulobacterales</taxon>
        <taxon>Caulobacteraceae</taxon>
        <taxon>Phenylobacterium</taxon>
    </lineage>
</organism>
<accession>A0ABV2ENH2</accession>
<name>A0ABV2ENH2_9CAUL</name>
<keyword evidence="3" id="KW-1185">Reference proteome</keyword>
<dbReference type="Proteomes" id="UP001549110">
    <property type="component" value="Unassembled WGS sequence"/>
</dbReference>
<sequence>MLPTALAAAAAMIASSYAPAARPTQTEQAVIAQVMVDCEIAGATLTDCKAVDAQGPQAAEAVRLAQQIEVSEAFALANPGRILVRMNVTP</sequence>
<proteinExistence type="predicted"/>